<gene>
    <name evidence="1" type="ORF">PHJA_001521800</name>
</gene>
<comment type="caution">
    <text evidence="1">The sequence shown here is derived from an EMBL/GenBank/DDBJ whole genome shotgun (WGS) entry which is preliminary data.</text>
</comment>
<proteinExistence type="predicted"/>
<protein>
    <submittedName>
        <fullName evidence="1">Transcription factor bhlh117</fullName>
    </submittedName>
</protein>
<dbReference type="Proteomes" id="UP000653305">
    <property type="component" value="Unassembled WGS sequence"/>
</dbReference>
<organism evidence="1 2">
    <name type="scientific">Phtheirospermum japonicum</name>
    <dbReference type="NCBI Taxonomy" id="374723"/>
    <lineage>
        <taxon>Eukaryota</taxon>
        <taxon>Viridiplantae</taxon>
        <taxon>Streptophyta</taxon>
        <taxon>Embryophyta</taxon>
        <taxon>Tracheophyta</taxon>
        <taxon>Spermatophyta</taxon>
        <taxon>Magnoliopsida</taxon>
        <taxon>eudicotyledons</taxon>
        <taxon>Gunneridae</taxon>
        <taxon>Pentapetalae</taxon>
        <taxon>asterids</taxon>
        <taxon>lamiids</taxon>
        <taxon>Lamiales</taxon>
        <taxon>Orobanchaceae</taxon>
        <taxon>Orobanchaceae incertae sedis</taxon>
        <taxon>Phtheirospermum</taxon>
    </lineage>
</organism>
<evidence type="ECO:0000313" key="1">
    <source>
        <dbReference type="EMBL" id="GFP93774.1"/>
    </source>
</evidence>
<sequence>MATVLEEAYKYIKFLQAQVSVLHSMPCESNRSAAAATNIGGSGNLGKLNRQQLLQVVVNSPAVQTQLYSKGCCLYSMEQLMLLKKKAERKALYHQMMSDSSFNPNSFLSRN</sequence>
<accession>A0A830CBQ6</accession>
<dbReference type="OrthoDB" id="1610519at2759"/>
<keyword evidence="2" id="KW-1185">Reference proteome</keyword>
<dbReference type="AlphaFoldDB" id="A0A830CBQ6"/>
<dbReference type="EMBL" id="BMAC01000324">
    <property type="protein sequence ID" value="GFP93774.1"/>
    <property type="molecule type" value="Genomic_DNA"/>
</dbReference>
<evidence type="ECO:0000313" key="2">
    <source>
        <dbReference type="Proteomes" id="UP000653305"/>
    </source>
</evidence>
<reference evidence="1" key="1">
    <citation type="submission" date="2020-07" db="EMBL/GenBank/DDBJ databases">
        <title>Ethylene signaling mediates host invasion by parasitic plants.</title>
        <authorList>
            <person name="Yoshida S."/>
        </authorList>
    </citation>
    <scope>NUCLEOTIDE SEQUENCE</scope>
    <source>
        <strain evidence="1">Okayama</strain>
    </source>
</reference>
<name>A0A830CBQ6_9LAMI</name>